<comment type="similarity">
    <text evidence="2 8">Belongs to the major facilitator superfamily. Bcr/CmlA family.</text>
</comment>
<evidence type="ECO:0000256" key="7">
    <source>
        <dbReference type="ARBA" id="ARBA00023136"/>
    </source>
</evidence>
<proteinExistence type="inferred from homology"/>
<dbReference type="PANTHER" id="PTHR23502:SF132">
    <property type="entry name" value="POLYAMINE TRANSPORTER 2-RELATED"/>
    <property type="match status" value="1"/>
</dbReference>
<gene>
    <name evidence="10" type="ORF">HMPREF3233_00488</name>
</gene>
<evidence type="ECO:0000256" key="1">
    <source>
        <dbReference type="ARBA" id="ARBA00004651"/>
    </source>
</evidence>
<dbReference type="PROSITE" id="PS00216">
    <property type="entry name" value="SUGAR_TRANSPORT_1"/>
    <property type="match status" value="1"/>
</dbReference>
<dbReference type="Proteomes" id="UP000070226">
    <property type="component" value="Unassembled WGS sequence"/>
</dbReference>
<evidence type="ECO:0000256" key="8">
    <source>
        <dbReference type="RuleBase" id="RU365088"/>
    </source>
</evidence>
<evidence type="ECO:0000256" key="3">
    <source>
        <dbReference type="ARBA" id="ARBA00022448"/>
    </source>
</evidence>
<organism evidence="10">
    <name type="scientific">Veillonella atypica</name>
    <dbReference type="NCBI Taxonomy" id="39777"/>
    <lineage>
        <taxon>Bacteria</taxon>
        <taxon>Bacillati</taxon>
        <taxon>Bacillota</taxon>
        <taxon>Negativicutes</taxon>
        <taxon>Veillonellales</taxon>
        <taxon>Veillonellaceae</taxon>
        <taxon>Veillonella</taxon>
    </lineage>
</organism>
<feature type="transmembrane region" description="Helical" evidence="8">
    <location>
        <begin position="271"/>
        <end position="289"/>
    </location>
</feature>
<name>A0A133S665_9FIRM</name>
<dbReference type="AlphaFoldDB" id="A0A133S665"/>
<dbReference type="InterPro" id="IPR011701">
    <property type="entry name" value="MFS"/>
</dbReference>
<dbReference type="Gene3D" id="1.20.1720.10">
    <property type="entry name" value="Multidrug resistance protein D"/>
    <property type="match status" value="1"/>
</dbReference>
<accession>A0A133S665</accession>
<feature type="transmembrane region" description="Helical" evidence="8">
    <location>
        <begin position="156"/>
        <end position="180"/>
    </location>
</feature>
<dbReference type="GO" id="GO:0042910">
    <property type="term" value="F:xenobiotic transmembrane transporter activity"/>
    <property type="evidence" value="ECO:0007669"/>
    <property type="project" value="InterPro"/>
</dbReference>
<keyword evidence="3 8" id="KW-0813">Transport</keyword>
<evidence type="ECO:0000256" key="4">
    <source>
        <dbReference type="ARBA" id="ARBA00022475"/>
    </source>
</evidence>
<feature type="transmembrane region" description="Helical" evidence="8">
    <location>
        <begin position="390"/>
        <end position="411"/>
    </location>
</feature>
<dbReference type="InterPro" id="IPR004812">
    <property type="entry name" value="Efflux_drug-R_Bcr/CmlA"/>
</dbReference>
<dbReference type="FunFam" id="1.20.1720.10:FF:000005">
    <property type="entry name" value="Bcr/CflA family efflux transporter"/>
    <property type="match status" value="1"/>
</dbReference>
<dbReference type="NCBIfam" id="TIGR00710">
    <property type="entry name" value="efflux_Bcr_CflA"/>
    <property type="match status" value="1"/>
</dbReference>
<feature type="domain" description="Major facilitator superfamily (MFS) profile" evidence="9">
    <location>
        <begin position="32"/>
        <end position="415"/>
    </location>
</feature>
<evidence type="ECO:0000256" key="6">
    <source>
        <dbReference type="ARBA" id="ARBA00022989"/>
    </source>
</evidence>
<keyword evidence="7 8" id="KW-0472">Membrane</keyword>
<feature type="transmembrane region" description="Helical" evidence="8">
    <location>
        <begin position="67"/>
        <end position="86"/>
    </location>
</feature>
<dbReference type="PATRIC" id="fig|39777.7.peg.477"/>
<dbReference type="PANTHER" id="PTHR23502">
    <property type="entry name" value="MAJOR FACILITATOR SUPERFAMILY"/>
    <property type="match status" value="1"/>
</dbReference>
<sequence length="418" mass="44641">MQSAKCDSQTFIFPFFNIGDFMESTKKISLFIVVFLGLLTAITPLGTDLYLPALPIMPHELNTNASLIQMTIGIMTFGIAIGQLIGGPLSDSLGRKKPLIIGNILCVIASILCAIAPNIEILLVARFLQGLTGSIGVVIAKAISRDFASGKELMRLMSLLMLVNGLAPVIAPLIGGQLLLFSTWRFIFIILAVFSAVLLMGSFIFTESLPSEKRISGGIATAFKNYGALLKDNSFLGQTLVQLFAFGGFFAYISGSSFVYQNIFNLSAQEFSYMFGINSCGIILASVISAKVSNVVKIRTILHTSLLQLTIGSILFLCAMYFNWSFIITSVILFFTVCTVSVFGSTGFSMAMAKYGHKAGSASAILGFAGMFSAGFVSPLVGIGGSHTGIPMGIVMVVCAVLALVCFYTMIKEDSSIS</sequence>
<feature type="transmembrane region" description="Helical" evidence="8">
    <location>
        <begin position="328"/>
        <end position="352"/>
    </location>
</feature>
<dbReference type="InterPro" id="IPR005829">
    <property type="entry name" value="Sugar_transporter_CS"/>
</dbReference>
<feature type="transmembrane region" description="Helical" evidence="8">
    <location>
        <begin position="186"/>
        <end position="205"/>
    </location>
</feature>
<dbReference type="SUPFAM" id="SSF103473">
    <property type="entry name" value="MFS general substrate transporter"/>
    <property type="match status" value="1"/>
</dbReference>
<dbReference type="EMBL" id="LRQT01000009">
    <property type="protein sequence ID" value="KXA65194.1"/>
    <property type="molecule type" value="Genomic_DNA"/>
</dbReference>
<dbReference type="PROSITE" id="PS50850">
    <property type="entry name" value="MFS"/>
    <property type="match status" value="1"/>
</dbReference>
<evidence type="ECO:0000259" key="9">
    <source>
        <dbReference type="PROSITE" id="PS50850"/>
    </source>
</evidence>
<dbReference type="InterPro" id="IPR020846">
    <property type="entry name" value="MFS_dom"/>
</dbReference>
<reference evidence="10 11" key="1">
    <citation type="submission" date="2016-01" db="EMBL/GenBank/DDBJ databases">
        <authorList>
            <person name="Oliw E.H."/>
        </authorList>
    </citation>
    <scope>NUCLEOTIDE SEQUENCE [LARGE SCALE GENOMIC DNA]</scope>
    <source>
        <strain evidence="10 11">CMW7756B</strain>
    </source>
</reference>
<feature type="transmembrane region" description="Helical" evidence="8">
    <location>
        <begin position="28"/>
        <end position="47"/>
    </location>
</feature>
<protein>
    <recommendedName>
        <fullName evidence="8">Bcr/CflA family efflux transporter</fullName>
    </recommendedName>
</protein>
<dbReference type="GO" id="GO:0005886">
    <property type="term" value="C:plasma membrane"/>
    <property type="evidence" value="ECO:0007669"/>
    <property type="project" value="UniProtKB-SubCell"/>
</dbReference>
<dbReference type="InterPro" id="IPR036259">
    <property type="entry name" value="MFS_trans_sf"/>
</dbReference>
<feature type="transmembrane region" description="Helical" evidence="8">
    <location>
        <begin position="98"/>
        <end position="117"/>
    </location>
</feature>
<dbReference type="GO" id="GO:1990961">
    <property type="term" value="P:xenobiotic detoxification by transmembrane export across the plasma membrane"/>
    <property type="evidence" value="ECO:0007669"/>
    <property type="project" value="InterPro"/>
</dbReference>
<feature type="transmembrane region" description="Helical" evidence="8">
    <location>
        <begin position="123"/>
        <end position="144"/>
    </location>
</feature>
<keyword evidence="5 8" id="KW-0812">Transmembrane</keyword>
<feature type="transmembrane region" description="Helical" evidence="8">
    <location>
        <begin position="301"/>
        <end position="322"/>
    </location>
</feature>
<dbReference type="CDD" id="cd17320">
    <property type="entry name" value="MFS_MdfA_MDR_like"/>
    <property type="match status" value="1"/>
</dbReference>
<keyword evidence="4 8" id="KW-1003">Cell membrane</keyword>
<dbReference type="Pfam" id="PF07690">
    <property type="entry name" value="MFS_1"/>
    <property type="match status" value="1"/>
</dbReference>
<comment type="caution">
    <text evidence="10">The sequence shown here is derived from an EMBL/GenBank/DDBJ whole genome shotgun (WGS) entry which is preliminary data.</text>
</comment>
<evidence type="ECO:0000256" key="2">
    <source>
        <dbReference type="ARBA" id="ARBA00006236"/>
    </source>
</evidence>
<evidence type="ECO:0000313" key="11">
    <source>
        <dbReference type="Proteomes" id="UP000070226"/>
    </source>
</evidence>
<feature type="transmembrane region" description="Helical" evidence="8">
    <location>
        <begin position="240"/>
        <end position="259"/>
    </location>
</feature>
<feature type="transmembrane region" description="Helical" evidence="8">
    <location>
        <begin position="364"/>
        <end position="384"/>
    </location>
</feature>
<evidence type="ECO:0000313" key="10">
    <source>
        <dbReference type="EMBL" id="KXA65194.1"/>
    </source>
</evidence>
<evidence type="ECO:0000256" key="5">
    <source>
        <dbReference type="ARBA" id="ARBA00022692"/>
    </source>
</evidence>
<comment type="subcellular location">
    <subcellularLocation>
        <location evidence="1 8">Cell membrane</location>
        <topology evidence="1 8">Multi-pass membrane protein</topology>
    </subcellularLocation>
</comment>
<keyword evidence="6 8" id="KW-1133">Transmembrane helix</keyword>